<sequence>MATYESVSSEALLEAEQKLHAAVSSEAETLNSANDRIAADFKGDAVEKGEFEAVTGFDPSHALNEGQQEDRVAAAALANLPDAATTAYLQAETVCGSDDRVRISPATNLPWRWICKLFITFPDNARFVGTGWFIGARTVMTAGHCVYSKANGGWAKSIEVVPGMDGTSRPYGSQVGTSFRSVLGWINDTKPEYDYGAIILPNCDLGNRVGWFGFAALSDNSLRNLLVNTSGYPGDKPVGTQWFNAGQVSSVNDRKIYYMIDTMGGQSGSPVWRFLNGERHAVGIHAYGGCPNSATRITNEVFNNMMAWRSIPC</sequence>
<evidence type="ECO:0000313" key="7">
    <source>
        <dbReference type="EMBL" id="WNZ24043.1"/>
    </source>
</evidence>
<dbReference type="PROSITE" id="PS00134">
    <property type="entry name" value="TRYPSIN_HIS"/>
    <property type="match status" value="1"/>
</dbReference>
<dbReference type="PANTHER" id="PTHR15462">
    <property type="entry name" value="SERINE PROTEASE"/>
    <property type="match status" value="1"/>
</dbReference>
<evidence type="ECO:0000256" key="2">
    <source>
        <dbReference type="ARBA" id="ARBA00022670"/>
    </source>
</evidence>
<dbReference type="EC" id="3.4.21.-" evidence="6"/>
<name>A0AA96WF49_9CYAN</name>
<dbReference type="InterPro" id="IPR018114">
    <property type="entry name" value="TRYPSIN_HIS"/>
</dbReference>
<accession>A0AA96WF49</accession>
<keyword evidence="4 6" id="KW-0378">Hydrolase</keyword>
<dbReference type="AlphaFoldDB" id="A0AA96WF49"/>
<dbReference type="EMBL" id="CP053586">
    <property type="protein sequence ID" value="WNZ24043.1"/>
    <property type="molecule type" value="Genomic_DNA"/>
</dbReference>
<dbReference type="InterPro" id="IPR009003">
    <property type="entry name" value="Peptidase_S1_PA"/>
</dbReference>
<evidence type="ECO:0000256" key="1">
    <source>
        <dbReference type="ARBA" id="ARBA00008764"/>
    </source>
</evidence>
<evidence type="ECO:0000256" key="5">
    <source>
        <dbReference type="ARBA" id="ARBA00022825"/>
    </source>
</evidence>
<dbReference type="GO" id="GO:0004252">
    <property type="term" value="F:serine-type endopeptidase activity"/>
    <property type="evidence" value="ECO:0007669"/>
    <property type="project" value="InterPro"/>
</dbReference>
<evidence type="ECO:0000256" key="6">
    <source>
        <dbReference type="RuleBase" id="RU004296"/>
    </source>
</evidence>
<dbReference type="PRINTS" id="PR00839">
    <property type="entry name" value="V8PROTEASE"/>
</dbReference>
<dbReference type="RefSeq" id="WP_036006175.1">
    <property type="nucleotide sequence ID" value="NZ_CP053586.1"/>
</dbReference>
<dbReference type="GO" id="GO:0006508">
    <property type="term" value="P:proteolysis"/>
    <property type="evidence" value="ECO:0007669"/>
    <property type="project" value="UniProtKB-KW"/>
</dbReference>
<dbReference type="InterPro" id="IPR008256">
    <property type="entry name" value="Peptidase_S1B"/>
</dbReference>
<proteinExistence type="inferred from homology"/>
<dbReference type="InterPro" id="IPR028301">
    <property type="entry name" value="V8_his_AS"/>
</dbReference>
<protein>
    <recommendedName>
        <fullName evidence="6">Serine protease</fullName>
        <ecNumber evidence="6">3.4.21.-</ecNumber>
    </recommendedName>
</protein>
<keyword evidence="2 6" id="KW-0645">Protease</keyword>
<dbReference type="PANTHER" id="PTHR15462:SF8">
    <property type="entry name" value="SERINE PROTEASE"/>
    <property type="match status" value="1"/>
</dbReference>
<evidence type="ECO:0000256" key="4">
    <source>
        <dbReference type="ARBA" id="ARBA00022801"/>
    </source>
</evidence>
<reference evidence="7" key="1">
    <citation type="submission" date="2020-05" db="EMBL/GenBank/DDBJ databases">
        <authorList>
            <person name="Zhu T."/>
            <person name="Keshari N."/>
            <person name="Lu X."/>
        </authorList>
    </citation>
    <scope>NUCLEOTIDE SEQUENCE</scope>
    <source>
        <strain evidence="7">NK1-12</strain>
    </source>
</reference>
<dbReference type="PROSITE" id="PS00672">
    <property type="entry name" value="V8_HIS"/>
    <property type="match status" value="1"/>
</dbReference>
<dbReference type="Gene3D" id="2.40.10.10">
    <property type="entry name" value="Trypsin-like serine proteases"/>
    <property type="match status" value="2"/>
</dbReference>
<gene>
    <name evidence="7" type="ORF">HJG54_15030</name>
</gene>
<keyword evidence="5 6" id="KW-0720">Serine protease</keyword>
<keyword evidence="3" id="KW-0732">Signal</keyword>
<comment type="similarity">
    <text evidence="1 6">Belongs to the peptidase S1B family.</text>
</comment>
<organism evidence="7">
    <name type="scientific">Leptolyngbya sp. NK1-12</name>
    <dbReference type="NCBI Taxonomy" id="2547451"/>
    <lineage>
        <taxon>Bacteria</taxon>
        <taxon>Bacillati</taxon>
        <taxon>Cyanobacteriota</taxon>
        <taxon>Cyanophyceae</taxon>
        <taxon>Leptolyngbyales</taxon>
        <taxon>Leptolyngbyaceae</taxon>
        <taxon>Leptolyngbya group</taxon>
        <taxon>Leptolyngbya</taxon>
    </lineage>
</organism>
<dbReference type="Pfam" id="PF13365">
    <property type="entry name" value="Trypsin_2"/>
    <property type="match status" value="1"/>
</dbReference>
<dbReference type="InterPro" id="IPR050966">
    <property type="entry name" value="Glutamyl_endopeptidase"/>
</dbReference>
<dbReference type="SUPFAM" id="SSF50494">
    <property type="entry name" value="Trypsin-like serine proteases"/>
    <property type="match status" value="1"/>
</dbReference>
<evidence type="ECO:0000256" key="3">
    <source>
        <dbReference type="ARBA" id="ARBA00022729"/>
    </source>
</evidence>
<dbReference type="InterPro" id="IPR043504">
    <property type="entry name" value="Peptidase_S1_PA_chymotrypsin"/>
</dbReference>